<dbReference type="GO" id="GO:0004375">
    <property type="term" value="F:glycine dehydrogenase (decarboxylating) activity"/>
    <property type="evidence" value="ECO:0007669"/>
    <property type="project" value="UniProtKB-EC"/>
</dbReference>
<evidence type="ECO:0000256" key="2">
    <source>
        <dbReference type="ARBA" id="ARBA00003788"/>
    </source>
</evidence>
<dbReference type="AlphaFoldDB" id="A0A7C6A7Q5"/>
<dbReference type="GO" id="GO:0030170">
    <property type="term" value="F:pyridoxal phosphate binding"/>
    <property type="evidence" value="ECO:0007669"/>
    <property type="project" value="TreeGrafter"/>
</dbReference>
<dbReference type="InterPro" id="IPR015421">
    <property type="entry name" value="PyrdxlP-dep_Trfase_major"/>
</dbReference>
<comment type="caution">
    <text evidence="9">The sequence shown here is derived from an EMBL/GenBank/DDBJ whole genome shotgun (WGS) entry which is preliminary data.</text>
</comment>
<feature type="modified residue" description="N6-(pyridoxal phosphate)lysine" evidence="6">
    <location>
        <position position="270"/>
    </location>
</feature>
<accession>A0A7C6A7Q5</accession>
<dbReference type="GO" id="GO:0019464">
    <property type="term" value="P:glycine decarboxylation via glycine cleavage system"/>
    <property type="evidence" value="ECO:0007669"/>
    <property type="project" value="UniProtKB-UniRule"/>
</dbReference>
<comment type="catalytic activity">
    <reaction evidence="5 6">
        <text>N(6)-[(R)-lipoyl]-L-lysyl-[glycine-cleavage complex H protein] + glycine + H(+) = N(6)-[(R)-S(8)-aminomethyldihydrolipoyl]-L-lysyl-[glycine-cleavage complex H protein] + CO2</text>
        <dbReference type="Rhea" id="RHEA:24304"/>
        <dbReference type="Rhea" id="RHEA-COMP:10494"/>
        <dbReference type="Rhea" id="RHEA-COMP:10495"/>
        <dbReference type="ChEBI" id="CHEBI:15378"/>
        <dbReference type="ChEBI" id="CHEBI:16526"/>
        <dbReference type="ChEBI" id="CHEBI:57305"/>
        <dbReference type="ChEBI" id="CHEBI:83099"/>
        <dbReference type="ChEBI" id="CHEBI:83143"/>
        <dbReference type="EC" id="1.4.4.2"/>
    </reaction>
</comment>
<evidence type="ECO:0000259" key="7">
    <source>
        <dbReference type="Pfam" id="PF02347"/>
    </source>
</evidence>
<feature type="domain" description="Glycine dehydrogenase C-terminal" evidence="8">
    <location>
        <begin position="350"/>
        <end position="450"/>
    </location>
</feature>
<proteinExistence type="inferred from homology"/>
<dbReference type="FunFam" id="3.40.640.10:FF:000224">
    <property type="entry name" value="Probable glycine dehydrogenase (decarboxylating) subunit 2"/>
    <property type="match status" value="1"/>
</dbReference>
<feature type="domain" description="Glycine cleavage system P-protein N-terminal" evidence="7">
    <location>
        <begin position="34"/>
        <end position="293"/>
    </location>
</feature>
<protein>
    <recommendedName>
        <fullName evidence="6">Probable glycine dehydrogenase (decarboxylating) subunit 2</fullName>
        <ecNumber evidence="6">1.4.4.2</ecNumber>
    </recommendedName>
    <alternativeName>
        <fullName evidence="6">Glycine cleavage system P-protein subunit 2</fullName>
    </alternativeName>
    <alternativeName>
        <fullName evidence="6">Glycine decarboxylase subunit 2</fullName>
    </alternativeName>
    <alternativeName>
        <fullName evidence="6">Glycine dehydrogenase (aminomethyl-transferring) subunit 2</fullName>
    </alternativeName>
</protein>
<evidence type="ECO:0000313" key="9">
    <source>
        <dbReference type="EMBL" id="HHS51310.1"/>
    </source>
</evidence>
<dbReference type="Gene3D" id="6.20.440.10">
    <property type="match status" value="1"/>
</dbReference>
<dbReference type="InterPro" id="IPR023012">
    <property type="entry name" value="GcvPB"/>
</dbReference>
<dbReference type="InterPro" id="IPR049315">
    <property type="entry name" value="GDC-P_N"/>
</dbReference>
<comment type="subunit">
    <text evidence="6">The glycine cleavage system is composed of four proteins: P, T, L and H. In this organism, the P 'protein' is a heterodimer of two subunits.</text>
</comment>
<dbReference type="Gene3D" id="3.40.640.10">
    <property type="entry name" value="Type I PLP-dependent aspartate aminotransferase-like (Major domain)"/>
    <property type="match status" value="1"/>
</dbReference>
<keyword evidence="3 6" id="KW-0663">Pyridoxal phosphate</keyword>
<dbReference type="FunFam" id="3.90.1150.10:FF:000014">
    <property type="entry name" value="Probable glycine dehydrogenase (decarboxylating) subunit 2"/>
    <property type="match status" value="1"/>
</dbReference>
<dbReference type="Pfam" id="PF21478">
    <property type="entry name" value="GcvP2_C"/>
    <property type="match status" value="1"/>
</dbReference>
<name>A0A7C6A7Q5_UNCW3</name>
<keyword evidence="4 6" id="KW-0560">Oxidoreductase</keyword>
<dbReference type="HAMAP" id="MF_00713">
    <property type="entry name" value="GcvPB"/>
    <property type="match status" value="1"/>
</dbReference>
<reference evidence="9" key="1">
    <citation type="journal article" date="2020" name="mSystems">
        <title>Genome- and Community-Level Interaction Insights into Carbon Utilization and Element Cycling Functions of Hydrothermarchaeota in Hydrothermal Sediment.</title>
        <authorList>
            <person name="Zhou Z."/>
            <person name="Liu Y."/>
            <person name="Xu W."/>
            <person name="Pan J."/>
            <person name="Luo Z.H."/>
            <person name="Li M."/>
        </authorList>
    </citation>
    <scope>NUCLEOTIDE SEQUENCE [LARGE SCALE GENOMIC DNA]</scope>
    <source>
        <strain evidence="9">SpSt-876</strain>
    </source>
</reference>
<gene>
    <name evidence="6" type="primary">gcvPB</name>
    <name evidence="9" type="ORF">ENW73_00380</name>
</gene>
<evidence type="ECO:0000259" key="8">
    <source>
        <dbReference type="Pfam" id="PF21478"/>
    </source>
</evidence>
<evidence type="ECO:0000256" key="1">
    <source>
        <dbReference type="ARBA" id="ARBA00001933"/>
    </source>
</evidence>
<dbReference type="PANTHER" id="PTHR11773">
    <property type="entry name" value="GLYCINE DEHYDROGENASE, DECARBOXYLATING"/>
    <property type="match status" value="1"/>
</dbReference>
<dbReference type="NCBIfam" id="NF003346">
    <property type="entry name" value="PRK04366.1"/>
    <property type="match status" value="1"/>
</dbReference>
<organism evidence="9">
    <name type="scientific">candidate division WOR-3 bacterium</name>
    <dbReference type="NCBI Taxonomy" id="2052148"/>
    <lineage>
        <taxon>Bacteria</taxon>
        <taxon>Bacteria division WOR-3</taxon>
    </lineage>
</organism>
<dbReference type="InterPro" id="IPR015422">
    <property type="entry name" value="PyrdxlP-dep_Trfase_small"/>
</dbReference>
<dbReference type="GO" id="GO:0005829">
    <property type="term" value="C:cytosol"/>
    <property type="evidence" value="ECO:0007669"/>
    <property type="project" value="TreeGrafter"/>
</dbReference>
<comment type="function">
    <text evidence="2 6">The glycine cleavage system catalyzes the degradation of glycine. The P protein binds the alpha-amino group of glycine through its pyridoxal phosphate cofactor; CO(2) is released and the remaining methylamine moiety is then transferred to the lipoamide cofactor of the H protein.</text>
</comment>
<sequence>MINLEKPIFEYSKPGRKGYTLPKLDVPEVNPEDTIPKEYRRADNNLPELSEIDVVRHFIHLSILNHHVDKGFYPLGSCTMKYNPKVNEDIARFDGLINLHPLQPIETIQGALQLMVELGQYLLAIGGLDAISLQPAAGAQGELTGIMMVRKYFETKGEKRTKVLIPDSAHGTNPASVTLSGFEALEIRSNNLGLVDLPTLEKVVDESVACLMLTNPNTLGLFEKEVAKIAKIIHRKGALLYLDGANLNAYLGFHRPGDVGFDLVHFNLHKTFSTPHGGGGPGAGPIGVKQILEPFLPVPVIKKLKNQYYFDYNRPNSVGKVQAFYGNFNVMVKAYAYIRMLGERGLKEVSECAVINANYIKKRLEGHYDLPFKETCLHECVFSSANLKQYGVKTLDVAKRLLDFGVHAPTVYFPLIVPEALMIEPTETESKAVLDEFIELMIKIAEEAKQNPEILKTAPHNTPVRRLDEAKASRELDVVYKAKTK</sequence>
<dbReference type="EC" id="1.4.4.2" evidence="6"/>
<comment type="cofactor">
    <cofactor evidence="1 6">
        <name>pyridoxal 5'-phosphate</name>
        <dbReference type="ChEBI" id="CHEBI:597326"/>
    </cofactor>
</comment>
<dbReference type="InterPro" id="IPR015424">
    <property type="entry name" value="PyrdxlP-dep_Trfase"/>
</dbReference>
<evidence type="ECO:0000256" key="5">
    <source>
        <dbReference type="ARBA" id="ARBA00049026"/>
    </source>
</evidence>
<dbReference type="EMBL" id="DTLI01000015">
    <property type="protein sequence ID" value="HHS51310.1"/>
    <property type="molecule type" value="Genomic_DNA"/>
</dbReference>
<dbReference type="InterPro" id="IPR020581">
    <property type="entry name" value="GDC_P"/>
</dbReference>
<dbReference type="Pfam" id="PF02347">
    <property type="entry name" value="GDC-P"/>
    <property type="match status" value="1"/>
</dbReference>
<dbReference type="Gene3D" id="3.90.1150.10">
    <property type="entry name" value="Aspartate Aminotransferase, domain 1"/>
    <property type="match status" value="1"/>
</dbReference>
<evidence type="ECO:0000256" key="3">
    <source>
        <dbReference type="ARBA" id="ARBA00022898"/>
    </source>
</evidence>
<dbReference type="GO" id="GO:0016594">
    <property type="term" value="F:glycine binding"/>
    <property type="evidence" value="ECO:0007669"/>
    <property type="project" value="TreeGrafter"/>
</dbReference>
<dbReference type="PANTHER" id="PTHR11773:SF1">
    <property type="entry name" value="GLYCINE DEHYDROGENASE (DECARBOXYLATING), MITOCHONDRIAL"/>
    <property type="match status" value="1"/>
</dbReference>
<evidence type="ECO:0000256" key="6">
    <source>
        <dbReference type="HAMAP-Rule" id="MF_00713"/>
    </source>
</evidence>
<dbReference type="GO" id="GO:0005960">
    <property type="term" value="C:glycine cleavage complex"/>
    <property type="evidence" value="ECO:0007669"/>
    <property type="project" value="TreeGrafter"/>
</dbReference>
<dbReference type="InterPro" id="IPR049316">
    <property type="entry name" value="GDC-P_C"/>
</dbReference>
<dbReference type="SUPFAM" id="SSF53383">
    <property type="entry name" value="PLP-dependent transferases"/>
    <property type="match status" value="1"/>
</dbReference>
<comment type="similarity">
    <text evidence="6">Belongs to the GcvP family. C-terminal subunit subfamily.</text>
</comment>
<evidence type="ECO:0000256" key="4">
    <source>
        <dbReference type="ARBA" id="ARBA00023002"/>
    </source>
</evidence>